<evidence type="ECO:0000256" key="1">
    <source>
        <dbReference type="SAM" id="MobiDB-lite"/>
    </source>
</evidence>
<evidence type="ECO:0008006" key="5">
    <source>
        <dbReference type="Google" id="ProtNLM"/>
    </source>
</evidence>
<proteinExistence type="predicted"/>
<evidence type="ECO:0000256" key="2">
    <source>
        <dbReference type="SAM" id="SignalP"/>
    </source>
</evidence>
<dbReference type="OrthoDB" id="5239529at2759"/>
<feature type="region of interest" description="Disordered" evidence="1">
    <location>
        <begin position="57"/>
        <end position="101"/>
    </location>
</feature>
<reference evidence="3" key="1">
    <citation type="submission" date="2022-11" db="EMBL/GenBank/DDBJ databases">
        <authorList>
            <person name="Scott C."/>
            <person name="Bruce N."/>
        </authorList>
    </citation>
    <scope>NUCLEOTIDE SEQUENCE</scope>
</reference>
<protein>
    <recommendedName>
        <fullName evidence="5">DUF3108 domain-containing protein</fullName>
    </recommendedName>
</protein>
<sequence>MRPSLSFLLLLVGSVMAQEKVQLEYDQTYQLRVYAPALPQFNGTLIAWDETQSSYLAQTPAPKNTSPSSSAARRPRSARPSLHELPRRPHPQRGPSSTKGVQNYLAIMGPTARSEYRIVSLEYPAPANVGVSFEFNKWNVVPDSDGRQLLRPQDVAGKSASETPFWALAEESWGWVLWWYLPTALNKNDLGKYHRVDIEVAPVLSAGSTSPAGPISRVRRRIQHAQR</sequence>
<dbReference type="AlphaFoldDB" id="A0A9P1M884"/>
<feature type="compositionally biased region" description="Basic residues" evidence="1">
    <location>
        <begin position="217"/>
        <end position="227"/>
    </location>
</feature>
<dbReference type="Proteomes" id="UP000838763">
    <property type="component" value="Unassembled WGS sequence"/>
</dbReference>
<keyword evidence="4" id="KW-1185">Reference proteome</keyword>
<organism evidence="3 4">
    <name type="scientific">Parascedosporium putredinis</name>
    <dbReference type="NCBI Taxonomy" id="1442378"/>
    <lineage>
        <taxon>Eukaryota</taxon>
        <taxon>Fungi</taxon>
        <taxon>Dikarya</taxon>
        <taxon>Ascomycota</taxon>
        <taxon>Pezizomycotina</taxon>
        <taxon>Sordariomycetes</taxon>
        <taxon>Hypocreomycetidae</taxon>
        <taxon>Microascales</taxon>
        <taxon>Microascaceae</taxon>
        <taxon>Parascedosporium</taxon>
    </lineage>
</organism>
<keyword evidence="2" id="KW-0732">Signal</keyword>
<feature type="chain" id="PRO_5040385498" description="DUF3108 domain-containing protein" evidence="2">
    <location>
        <begin position="18"/>
        <end position="227"/>
    </location>
</feature>
<evidence type="ECO:0000313" key="4">
    <source>
        <dbReference type="Proteomes" id="UP000838763"/>
    </source>
</evidence>
<evidence type="ECO:0000313" key="3">
    <source>
        <dbReference type="EMBL" id="CAI4213359.1"/>
    </source>
</evidence>
<accession>A0A9P1M884</accession>
<dbReference type="EMBL" id="CALLCH030000008">
    <property type="protein sequence ID" value="CAI4213359.1"/>
    <property type="molecule type" value="Genomic_DNA"/>
</dbReference>
<feature type="region of interest" description="Disordered" evidence="1">
    <location>
        <begin position="208"/>
        <end position="227"/>
    </location>
</feature>
<gene>
    <name evidence="3" type="ORF">PPNO1_LOCUS3105</name>
</gene>
<name>A0A9P1M884_9PEZI</name>
<feature type="signal peptide" evidence="2">
    <location>
        <begin position="1"/>
        <end position="17"/>
    </location>
</feature>
<comment type="caution">
    <text evidence="3">The sequence shown here is derived from an EMBL/GenBank/DDBJ whole genome shotgun (WGS) entry which is preliminary data.</text>
</comment>